<sequence>MLFATIDTGTTNTRVIVWKDEAVLAEAGRPVGVRDTAITGSTETLKGGVRDAIAEALAAAGVTDTGQVLFLASGMITANVGLCEIPHLPAPAGKAELAAAMRSARLPDVVDQPIWFIPGIKSHDGPITLESCAAMDIMRGEETEAVGILHALDLRGPAILVLPGSHTKFVRIDEQGRIAGSVTTISGELLDVLTKNTLIASSLNHSFADHVVPEALLRGAEYGRTLSLGRSAFLIRLLDLFGDADLAARTNFLLGAVLSSDIMALKNSPSLALQPDMRIIIGGKQILRDAFDLLLHADSGFTGGIEAVPDGLKSAAALGAREIARTRGLFQQ</sequence>
<dbReference type="GO" id="GO:0008671">
    <property type="term" value="F:2-dehydro-3-deoxygalactonokinase activity"/>
    <property type="evidence" value="ECO:0007669"/>
    <property type="project" value="UniProtKB-EC"/>
</dbReference>
<reference evidence="1 2" key="1">
    <citation type="submission" date="2023-07" db="EMBL/GenBank/DDBJ databases">
        <title>Genomic Encyclopedia of Type Strains, Phase IV (KMG-IV): sequencing the most valuable type-strain genomes for metagenomic binning, comparative biology and taxonomic classification.</title>
        <authorList>
            <person name="Goeker M."/>
        </authorList>
    </citation>
    <scope>NUCLEOTIDE SEQUENCE [LARGE SCALE GENOMIC DNA]</scope>
    <source>
        <strain evidence="1 2">DSM 19922</strain>
    </source>
</reference>
<dbReference type="Gene3D" id="3.30.420.300">
    <property type="entry name" value="2-keto-3-deoxy-galactonokinase, substrate binding domain"/>
    <property type="match status" value="1"/>
</dbReference>
<dbReference type="RefSeq" id="WP_209982113.1">
    <property type="nucleotide sequence ID" value="NZ_JAGINO010000007.1"/>
</dbReference>
<dbReference type="EC" id="2.7.1.58" evidence="1"/>
<evidence type="ECO:0000313" key="1">
    <source>
        <dbReference type="EMBL" id="MDQ0533654.1"/>
    </source>
</evidence>
<evidence type="ECO:0000313" key="2">
    <source>
        <dbReference type="Proteomes" id="UP001244552"/>
    </source>
</evidence>
<dbReference type="Pfam" id="PF05035">
    <property type="entry name" value="DGOK"/>
    <property type="match status" value="1"/>
</dbReference>
<comment type="caution">
    <text evidence="1">The sequence shown here is derived from an EMBL/GenBank/DDBJ whole genome shotgun (WGS) entry which is preliminary data.</text>
</comment>
<organism evidence="1 2">
    <name type="scientific">Azospirillum picis</name>
    <dbReference type="NCBI Taxonomy" id="488438"/>
    <lineage>
        <taxon>Bacteria</taxon>
        <taxon>Pseudomonadati</taxon>
        <taxon>Pseudomonadota</taxon>
        <taxon>Alphaproteobacteria</taxon>
        <taxon>Rhodospirillales</taxon>
        <taxon>Azospirillaceae</taxon>
        <taxon>Azospirillum</taxon>
    </lineage>
</organism>
<keyword evidence="2" id="KW-1185">Reference proteome</keyword>
<protein>
    <submittedName>
        <fullName evidence="1">2-dehydro-3-deoxygalactonokinase</fullName>
        <ecNumber evidence="1">2.7.1.58</ecNumber>
    </submittedName>
</protein>
<dbReference type="InterPro" id="IPR042257">
    <property type="entry name" value="DGOK_C"/>
</dbReference>
<dbReference type="SUPFAM" id="SSF53067">
    <property type="entry name" value="Actin-like ATPase domain"/>
    <property type="match status" value="1"/>
</dbReference>
<dbReference type="Gene3D" id="3.30.420.310">
    <property type="entry name" value="2-keto-3-deoxy-galactonokinase, C-terminal domain"/>
    <property type="match status" value="1"/>
</dbReference>
<accession>A0ABU0MK70</accession>
<name>A0ABU0MK70_9PROT</name>
<proteinExistence type="predicted"/>
<gene>
    <name evidence="1" type="ORF">QO018_002512</name>
</gene>
<dbReference type="Proteomes" id="UP001244552">
    <property type="component" value="Unassembled WGS sequence"/>
</dbReference>
<dbReference type="CDD" id="cd24012">
    <property type="entry name" value="ASKHA_NBD_KDGal-kinase"/>
    <property type="match status" value="1"/>
</dbReference>
<dbReference type="EMBL" id="JAUSVU010000007">
    <property type="protein sequence ID" value="MDQ0533654.1"/>
    <property type="molecule type" value="Genomic_DNA"/>
</dbReference>
<keyword evidence="1" id="KW-0808">Transferase</keyword>
<dbReference type="InterPro" id="IPR042258">
    <property type="entry name" value="DGOK_N"/>
</dbReference>
<dbReference type="InterPro" id="IPR043129">
    <property type="entry name" value="ATPase_NBD"/>
</dbReference>
<dbReference type="InterPro" id="IPR007729">
    <property type="entry name" value="DGOK"/>
</dbReference>